<sequence length="153" mass="17546">FLYQVKIKNYYSLLLLISYKKCVVYRRNITEGFLAVGINHIPKAFARRYKHSLNLGFPYSIVPKSLRKQGFPFLSSLSPLPSPPPLSYFVPERTSVSQSSITVLPSPLIMLDRLSIVQKRVWLKDRGIDVMPSVVDGASLRICWRRSFGSVRR</sequence>
<protein>
    <submittedName>
        <fullName evidence="1">Uncharacterized protein</fullName>
    </submittedName>
</protein>
<keyword evidence="2" id="KW-1185">Reference proteome</keyword>
<evidence type="ECO:0000313" key="1">
    <source>
        <dbReference type="EMBL" id="WVZ21778.1"/>
    </source>
</evidence>
<evidence type="ECO:0000313" key="2">
    <source>
        <dbReference type="Proteomes" id="UP001374535"/>
    </source>
</evidence>
<feature type="non-terminal residue" evidence="1">
    <location>
        <position position="1"/>
    </location>
</feature>
<organism evidence="1 2">
    <name type="scientific">Vigna mungo</name>
    <name type="common">Black gram</name>
    <name type="synonym">Phaseolus mungo</name>
    <dbReference type="NCBI Taxonomy" id="3915"/>
    <lineage>
        <taxon>Eukaryota</taxon>
        <taxon>Viridiplantae</taxon>
        <taxon>Streptophyta</taxon>
        <taxon>Embryophyta</taxon>
        <taxon>Tracheophyta</taxon>
        <taxon>Spermatophyta</taxon>
        <taxon>Magnoliopsida</taxon>
        <taxon>eudicotyledons</taxon>
        <taxon>Gunneridae</taxon>
        <taxon>Pentapetalae</taxon>
        <taxon>rosids</taxon>
        <taxon>fabids</taxon>
        <taxon>Fabales</taxon>
        <taxon>Fabaceae</taxon>
        <taxon>Papilionoideae</taxon>
        <taxon>50 kb inversion clade</taxon>
        <taxon>NPAAA clade</taxon>
        <taxon>indigoferoid/millettioid clade</taxon>
        <taxon>Phaseoleae</taxon>
        <taxon>Vigna</taxon>
    </lineage>
</organism>
<dbReference type="Proteomes" id="UP001374535">
    <property type="component" value="Chromosome 1"/>
</dbReference>
<proteinExistence type="predicted"/>
<dbReference type="EMBL" id="CP144700">
    <property type="protein sequence ID" value="WVZ21778.1"/>
    <property type="molecule type" value="Genomic_DNA"/>
</dbReference>
<name>A0AAQ3P593_VIGMU</name>
<dbReference type="AlphaFoldDB" id="A0AAQ3P593"/>
<accession>A0AAQ3P593</accession>
<gene>
    <name evidence="1" type="ORF">V8G54_000322</name>
</gene>
<reference evidence="1 2" key="1">
    <citation type="journal article" date="2023" name="Life. Sci Alliance">
        <title>Evolutionary insights into 3D genome organization and epigenetic landscape of Vigna mungo.</title>
        <authorList>
            <person name="Junaid A."/>
            <person name="Singh B."/>
            <person name="Bhatia S."/>
        </authorList>
    </citation>
    <scope>NUCLEOTIDE SEQUENCE [LARGE SCALE GENOMIC DNA]</scope>
    <source>
        <strain evidence="1">Urdbean</strain>
    </source>
</reference>